<name>A0A8J4CY17_9CHLO</name>
<dbReference type="InterPro" id="IPR001190">
    <property type="entry name" value="SRCR"/>
</dbReference>
<evidence type="ECO:0000256" key="7">
    <source>
        <dbReference type="ARBA" id="ARBA00023157"/>
    </source>
</evidence>
<keyword evidence="6" id="KW-0472">Membrane</keyword>
<dbReference type="FunFam" id="3.10.250.10:FF:000016">
    <property type="entry name" value="Scavenger receptor cysteine-rich protein type 12"/>
    <property type="match status" value="1"/>
</dbReference>
<dbReference type="PANTHER" id="PTHR48071:SF18">
    <property type="entry name" value="DELETED IN MALIGNANT BRAIN TUMORS 1 PROTEIN-RELATED"/>
    <property type="match status" value="1"/>
</dbReference>
<gene>
    <name evidence="11" type="ORF">Vretifemale_17647</name>
</gene>
<feature type="domain" description="WSC" evidence="10">
    <location>
        <begin position="1"/>
        <end position="68"/>
    </location>
</feature>
<comment type="subcellular location">
    <subcellularLocation>
        <location evidence="1">Membrane</location>
        <topology evidence="1">Single-pass membrane protein</topology>
    </subcellularLocation>
</comment>
<evidence type="ECO:0000256" key="8">
    <source>
        <dbReference type="ARBA" id="ARBA00023180"/>
    </source>
</evidence>
<dbReference type="SUPFAM" id="SSF56487">
    <property type="entry name" value="SRCR-like"/>
    <property type="match status" value="1"/>
</dbReference>
<dbReference type="PROSITE" id="PS50287">
    <property type="entry name" value="SRCR_2"/>
    <property type="match status" value="1"/>
</dbReference>
<dbReference type="SMART" id="SM00202">
    <property type="entry name" value="SR"/>
    <property type="match status" value="1"/>
</dbReference>
<dbReference type="Gene3D" id="3.10.250.10">
    <property type="entry name" value="SRCR-like domain"/>
    <property type="match status" value="1"/>
</dbReference>
<evidence type="ECO:0000256" key="5">
    <source>
        <dbReference type="ARBA" id="ARBA00022989"/>
    </source>
</evidence>
<dbReference type="Pfam" id="PF00530">
    <property type="entry name" value="SRCR"/>
    <property type="match status" value="1"/>
</dbReference>
<dbReference type="InterPro" id="IPR036772">
    <property type="entry name" value="SRCR-like_dom_sf"/>
</dbReference>
<feature type="domain" description="SRCR" evidence="9">
    <location>
        <begin position="73"/>
        <end position="156"/>
    </location>
</feature>
<evidence type="ECO:0000256" key="3">
    <source>
        <dbReference type="ARBA" id="ARBA00022729"/>
    </source>
</evidence>
<feature type="non-terminal residue" evidence="11">
    <location>
        <position position="156"/>
    </location>
</feature>
<dbReference type="AlphaFoldDB" id="A0A8J4CY17"/>
<dbReference type="PROSITE" id="PS51212">
    <property type="entry name" value="WSC"/>
    <property type="match status" value="1"/>
</dbReference>
<dbReference type="PRINTS" id="PR00258">
    <property type="entry name" value="SPERACTRCPTR"/>
</dbReference>
<dbReference type="PANTHER" id="PTHR48071">
    <property type="entry name" value="SRCR DOMAIN-CONTAINING PROTEIN"/>
    <property type="match status" value="1"/>
</dbReference>
<evidence type="ECO:0000313" key="11">
    <source>
        <dbReference type="EMBL" id="GIL89906.1"/>
    </source>
</evidence>
<keyword evidence="3" id="KW-0732">Signal</keyword>
<dbReference type="Pfam" id="PF01822">
    <property type="entry name" value="WSC"/>
    <property type="match status" value="1"/>
</dbReference>
<evidence type="ECO:0008006" key="13">
    <source>
        <dbReference type="Google" id="ProtNLM"/>
    </source>
</evidence>
<keyword evidence="8" id="KW-0325">Glycoprotein</keyword>
<evidence type="ECO:0000313" key="12">
    <source>
        <dbReference type="Proteomes" id="UP000747110"/>
    </source>
</evidence>
<proteinExistence type="predicted"/>
<dbReference type="Proteomes" id="UP000747110">
    <property type="component" value="Unassembled WGS sequence"/>
</dbReference>
<dbReference type="EMBL" id="BNCP01000053">
    <property type="protein sequence ID" value="GIL89906.1"/>
    <property type="molecule type" value="Genomic_DNA"/>
</dbReference>
<reference evidence="11" key="1">
    <citation type="journal article" date="2021" name="Proc. Natl. Acad. Sci. U.S.A.">
        <title>Three genomes in the algal genus Volvox reveal the fate of a haploid sex-determining region after a transition to homothallism.</title>
        <authorList>
            <person name="Yamamoto K."/>
            <person name="Hamaji T."/>
            <person name="Kawai-Toyooka H."/>
            <person name="Matsuzaki R."/>
            <person name="Takahashi F."/>
            <person name="Nishimura Y."/>
            <person name="Kawachi M."/>
            <person name="Noguchi H."/>
            <person name="Minakuchi Y."/>
            <person name="Umen J.G."/>
            <person name="Toyoda A."/>
            <person name="Nozaki H."/>
        </authorList>
    </citation>
    <scope>NUCLEOTIDE SEQUENCE</scope>
    <source>
        <strain evidence="11">NIES-3786</strain>
    </source>
</reference>
<evidence type="ECO:0000259" key="9">
    <source>
        <dbReference type="PROSITE" id="PS50287"/>
    </source>
</evidence>
<evidence type="ECO:0000256" key="4">
    <source>
        <dbReference type="ARBA" id="ARBA00022737"/>
    </source>
</evidence>
<dbReference type="GO" id="GO:0016020">
    <property type="term" value="C:membrane"/>
    <property type="evidence" value="ECO:0007669"/>
    <property type="project" value="UniProtKB-SubCell"/>
</dbReference>
<evidence type="ECO:0000256" key="6">
    <source>
        <dbReference type="ARBA" id="ARBA00023136"/>
    </source>
</evidence>
<keyword evidence="5" id="KW-1133">Transmembrane helix</keyword>
<comment type="caution">
    <text evidence="11">The sequence shown here is derived from an EMBL/GenBank/DDBJ whole genome shotgun (WGS) entry which is preliminary data.</text>
</comment>
<accession>A0A8J4CY17</accession>
<feature type="non-terminal residue" evidence="11">
    <location>
        <position position="1"/>
    </location>
</feature>
<dbReference type="InterPro" id="IPR002889">
    <property type="entry name" value="WSC_carb-bd"/>
</dbReference>
<keyword evidence="7" id="KW-1015">Disulfide bond</keyword>
<evidence type="ECO:0000256" key="1">
    <source>
        <dbReference type="ARBA" id="ARBA00004167"/>
    </source>
</evidence>
<sequence length="156" mass="16082">SPEVCSSLATSAGCSYFGVQVASDCYCGNDVRWATSLGTSSSLCNMDCLGDPSQICGGPSAQNVYSLTSQYPVALVDGQNANEGRVEILYNSQWGTVCGNAMGASEATVICRQLGYNSGTIVEKWGGGSGSILMDNVQCGEDPPIGLEFASCAFDG</sequence>
<evidence type="ECO:0000256" key="2">
    <source>
        <dbReference type="ARBA" id="ARBA00022692"/>
    </source>
</evidence>
<keyword evidence="4" id="KW-0677">Repeat</keyword>
<keyword evidence="12" id="KW-1185">Reference proteome</keyword>
<evidence type="ECO:0000259" key="10">
    <source>
        <dbReference type="PROSITE" id="PS51212"/>
    </source>
</evidence>
<keyword evidence="2" id="KW-0812">Transmembrane</keyword>
<protein>
    <recommendedName>
        <fullName evidence="13">SRCR domain-containing protein</fullName>
    </recommendedName>
</protein>
<organism evidence="11 12">
    <name type="scientific">Volvox reticuliferus</name>
    <dbReference type="NCBI Taxonomy" id="1737510"/>
    <lineage>
        <taxon>Eukaryota</taxon>
        <taxon>Viridiplantae</taxon>
        <taxon>Chlorophyta</taxon>
        <taxon>core chlorophytes</taxon>
        <taxon>Chlorophyceae</taxon>
        <taxon>CS clade</taxon>
        <taxon>Chlamydomonadales</taxon>
        <taxon>Volvocaceae</taxon>
        <taxon>Volvox</taxon>
    </lineage>
</organism>
<dbReference type="OrthoDB" id="547695at2759"/>